<dbReference type="OrthoDB" id="9784461at2"/>
<evidence type="ECO:0000256" key="4">
    <source>
        <dbReference type="HAMAP-Rule" id="MF_00636"/>
    </source>
</evidence>
<sequence>MKFVIVTGLSGAGKSEAMKALEDIGFYCVDNLPITLISKFTELCYQSKSTIEKIALGIDIRGRGFFKYLNDSLEMLKKFGYEYEILFLDCDDSVLVKRYKMTRRNHPLSSNTDIVEGIKKEREFLHELKQKANNIINTSNMKPRDLKEEINRIYLEGDKKNNLTISVMSFGFKHGIPLDADLVFDVRFLPNPYYVEELREKTGEEEVVRTYVMNSPISIKFFEKLSDMIDFLIPQYVEEGKNHLVIAVGCTGGRHRSVTIANLLYDYLKEKNYRVLKRHRDHTLR</sequence>
<feature type="binding site" evidence="4">
    <location>
        <begin position="8"/>
        <end position="15"/>
    </location>
    <ligand>
        <name>ATP</name>
        <dbReference type="ChEBI" id="CHEBI:30616"/>
    </ligand>
</feature>
<dbReference type="Pfam" id="PF03668">
    <property type="entry name" value="RapZ-like_N"/>
    <property type="match status" value="1"/>
</dbReference>
<accession>A0A1M5QVV5</accession>
<proteinExistence type="inferred from homology"/>
<gene>
    <name evidence="7" type="ORF">SAMN02744040_01117</name>
</gene>
<evidence type="ECO:0000313" key="8">
    <source>
        <dbReference type="Proteomes" id="UP000242520"/>
    </source>
</evidence>
<dbReference type="InterPro" id="IPR005337">
    <property type="entry name" value="RapZ-like"/>
</dbReference>
<dbReference type="HAMAP" id="MF_00636">
    <property type="entry name" value="RapZ_like"/>
    <property type="match status" value="1"/>
</dbReference>
<protein>
    <submittedName>
        <fullName evidence="7">UPF0042 nucleotide-binding protein</fullName>
    </submittedName>
</protein>
<dbReference type="InterPro" id="IPR053930">
    <property type="entry name" value="RapZ-like_N"/>
</dbReference>
<evidence type="ECO:0000256" key="3">
    <source>
        <dbReference type="ARBA" id="ARBA00023134"/>
    </source>
</evidence>
<evidence type="ECO:0000256" key="1">
    <source>
        <dbReference type="ARBA" id="ARBA00022741"/>
    </source>
</evidence>
<keyword evidence="2 4" id="KW-0067">ATP-binding</keyword>
<dbReference type="PIRSF" id="PIRSF005052">
    <property type="entry name" value="P-loopkin"/>
    <property type="match status" value="1"/>
</dbReference>
<dbReference type="NCBIfam" id="NF003828">
    <property type="entry name" value="PRK05416.1"/>
    <property type="match status" value="1"/>
</dbReference>
<name>A0A1M5QVV5_9FIRM</name>
<evidence type="ECO:0000259" key="6">
    <source>
        <dbReference type="Pfam" id="PF22740"/>
    </source>
</evidence>
<dbReference type="RefSeq" id="WP_072724465.1">
    <property type="nucleotide sequence ID" value="NZ_FQXH01000009.1"/>
</dbReference>
<dbReference type="PANTHER" id="PTHR30448">
    <property type="entry name" value="RNASE ADAPTER PROTEIN RAPZ"/>
    <property type="match status" value="1"/>
</dbReference>
<evidence type="ECO:0000259" key="5">
    <source>
        <dbReference type="Pfam" id="PF03668"/>
    </source>
</evidence>
<dbReference type="Gene3D" id="3.40.50.300">
    <property type="entry name" value="P-loop containing nucleotide triphosphate hydrolases"/>
    <property type="match status" value="1"/>
</dbReference>
<feature type="domain" description="RapZ C-terminal" evidence="6">
    <location>
        <begin position="163"/>
        <end position="282"/>
    </location>
</feature>
<dbReference type="AlphaFoldDB" id="A0A1M5QVV5"/>
<keyword evidence="8" id="KW-1185">Reference proteome</keyword>
<dbReference type="Pfam" id="PF22740">
    <property type="entry name" value="PapZ_C"/>
    <property type="match status" value="1"/>
</dbReference>
<keyword evidence="1 4" id="KW-0547">Nucleotide-binding</keyword>
<dbReference type="STRING" id="1123350.SAMN02744040_01117"/>
<dbReference type="EMBL" id="FQXH01000009">
    <property type="protein sequence ID" value="SHH17839.1"/>
    <property type="molecule type" value="Genomic_DNA"/>
</dbReference>
<organism evidence="7 8">
    <name type="scientific">Tepidibacter thalassicus DSM 15285</name>
    <dbReference type="NCBI Taxonomy" id="1123350"/>
    <lineage>
        <taxon>Bacteria</taxon>
        <taxon>Bacillati</taxon>
        <taxon>Bacillota</taxon>
        <taxon>Clostridia</taxon>
        <taxon>Peptostreptococcales</taxon>
        <taxon>Peptostreptococcaceae</taxon>
        <taxon>Tepidibacter</taxon>
    </lineage>
</organism>
<dbReference type="InterPro" id="IPR027417">
    <property type="entry name" value="P-loop_NTPase"/>
</dbReference>
<reference evidence="8" key="1">
    <citation type="submission" date="2016-11" db="EMBL/GenBank/DDBJ databases">
        <authorList>
            <person name="Varghese N."/>
            <person name="Submissions S."/>
        </authorList>
    </citation>
    <scope>NUCLEOTIDE SEQUENCE [LARGE SCALE GENOMIC DNA]</scope>
    <source>
        <strain evidence="8">DSM 15285</strain>
    </source>
</reference>
<dbReference type="InterPro" id="IPR053931">
    <property type="entry name" value="RapZ_C"/>
</dbReference>
<feature type="binding site" evidence="4">
    <location>
        <begin position="59"/>
        <end position="62"/>
    </location>
    <ligand>
        <name>GTP</name>
        <dbReference type="ChEBI" id="CHEBI:37565"/>
    </ligand>
</feature>
<dbReference type="GO" id="GO:0005525">
    <property type="term" value="F:GTP binding"/>
    <property type="evidence" value="ECO:0007669"/>
    <property type="project" value="UniProtKB-UniRule"/>
</dbReference>
<dbReference type="PANTHER" id="PTHR30448:SF0">
    <property type="entry name" value="RNASE ADAPTER PROTEIN RAPZ"/>
    <property type="match status" value="1"/>
</dbReference>
<dbReference type="SUPFAM" id="SSF52540">
    <property type="entry name" value="P-loop containing nucleoside triphosphate hydrolases"/>
    <property type="match status" value="1"/>
</dbReference>
<dbReference type="Proteomes" id="UP000242520">
    <property type="component" value="Unassembled WGS sequence"/>
</dbReference>
<evidence type="ECO:0000313" key="7">
    <source>
        <dbReference type="EMBL" id="SHH17839.1"/>
    </source>
</evidence>
<keyword evidence="3 4" id="KW-0342">GTP-binding</keyword>
<dbReference type="GO" id="GO:0005524">
    <property type="term" value="F:ATP binding"/>
    <property type="evidence" value="ECO:0007669"/>
    <property type="project" value="UniProtKB-UniRule"/>
</dbReference>
<evidence type="ECO:0000256" key="2">
    <source>
        <dbReference type="ARBA" id="ARBA00022840"/>
    </source>
</evidence>
<feature type="domain" description="RapZ-like N-terminal" evidence="5">
    <location>
        <begin position="1"/>
        <end position="154"/>
    </location>
</feature>